<feature type="transmembrane region" description="Helical" evidence="1">
    <location>
        <begin position="411"/>
        <end position="431"/>
    </location>
</feature>
<feature type="transmembrane region" description="Helical" evidence="1">
    <location>
        <begin position="315"/>
        <end position="332"/>
    </location>
</feature>
<dbReference type="Proteomes" id="UP000242525">
    <property type="component" value="Unassembled WGS sequence"/>
</dbReference>
<dbReference type="EMBL" id="CCBN010000012">
    <property type="protein sequence ID" value="CDO55787.1"/>
    <property type="molecule type" value="Genomic_DNA"/>
</dbReference>
<dbReference type="OrthoDB" id="291792at2759"/>
<sequence>MSSSPNDNSISFSLEKPLAYLTSLVLSRQEYQSILKNQTFFDTANLPDPELVDPDIPLTAGIHHSIPKLVRSNTRLFLKLYGAAIAVQNLRLVGTRRHGGKHNLIFFDSSTAKSSASLAGISLSYKLCYKTLLEFEPLVTALLKTFIETTIPAPEDQLSPSLRPKQKFQWKTQTIIAILSAISSGSLFKHFAKGDARDIMSIYVLLRGLEAFYSHLVNLEVLKPKNVGLKWPLFQLAFSELFHSLVFDRKSQRGTIVNKLLYFLSDDILPVRRVVAGTKPIDIGDEIPGWTGGDLYEPSWFQFVIKLFLKKYTTVGKYVLLIYLIKALFFSSQAARPTMNEKASTGMKPDAGEQQGSTLHFKAVEVLKALKMAFQATNFLVLPTFTALSLLQYTNYGSFGGLSESLKIRLIGFISGLWAVLSVPSFGSIFVRSAVLLRFWKLNNKFVGLNKRDNLLFLVGFTLLLGVFEKDPGAISGSPLRKILCWVKSNEFVDPIVKED</sequence>
<evidence type="ECO:0000313" key="2">
    <source>
        <dbReference type="EMBL" id="CDO55787.1"/>
    </source>
</evidence>
<organism evidence="2 3">
    <name type="scientific">Geotrichum candidum</name>
    <name type="common">Oospora lactis</name>
    <name type="synonym">Dipodascus geotrichum</name>
    <dbReference type="NCBI Taxonomy" id="1173061"/>
    <lineage>
        <taxon>Eukaryota</taxon>
        <taxon>Fungi</taxon>
        <taxon>Dikarya</taxon>
        <taxon>Ascomycota</taxon>
        <taxon>Saccharomycotina</taxon>
        <taxon>Dipodascomycetes</taxon>
        <taxon>Dipodascales</taxon>
        <taxon>Dipodascaceae</taxon>
        <taxon>Geotrichum</taxon>
    </lineage>
</organism>
<keyword evidence="1" id="KW-0472">Membrane</keyword>
<name>A0A0J9XEX3_GEOCN</name>
<evidence type="ECO:0000256" key="1">
    <source>
        <dbReference type="SAM" id="Phobius"/>
    </source>
</evidence>
<protein>
    <submittedName>
        <fullName evidence="2">Uncharacterized protein</fullName>
    </submittedName>
</protein>
<dbReference type="AlphaFoldDB" id="A0A0J9XEX3"/>
<keyword evidence="1" id="KW-1133">Transmembrane helix</keyword>
<keyword evidence="3" id="KW-1185">Reference proteome</keyword>
<comment type="caution">
    <text evidence="2">The sequence shown here is derived from an EMBL/GenBank/DDBJ whole genome shotgun (WGS) entry which is preliminary data.</text>
</comment>
<proteinExistence type="predicted"/>
<accession>A0A0J9XEX3</accession>
<feature type="transmembrane region" description="Helical" evidence="1">
    <location>
        <begin position="372"/>
        <end position="391"/>
    </location>
</feature>
<gene>
    <name evidence="2" type="ORF">BN980_GECA12s02375g</name>
</gene>
<reference evidence="2" key="1">
    <citation type="submission" date="2014-03" db="EMBL/GenBank/DDBJ databases">
        <authorList>
            <person name="Casaregola S."/>
        </authorList>
    </citation>
    <scope>NUCLEOTIDE SEQUENCE [LARGE SCALE GENOMIC DNA]</scope>
    <source>
        <strain evidence="2">CLIB 918</strain>
    </source>
</reference>
<evidence type="ECO:0000313" key="3">
    <source>
        <dbReference type="Proteomes" id="UP000242525"/>
    </source>
</evidence>
<keyword evidence="1" id="KW-0812">Transmembrane</keyword>